<feature type="region of interest" description="Disordered" evidence="1">
    <location>
        <begin position="1"/>
        <end position="37"/>
    </location>
</feature>
<gene>
    <name evidence="2" type="ORF">DR999_PMT20640</name>
</gene>
<dbReference type="AlphaFoldDB" id="A0A4D9DRQ9"/>
<keyword evidence="2" id="KW-0418">Kinase</keyword>
<dbReference type="Proteomes" id="UP000297703">
    <property type="component" value="Unassembled WGS sequence"/>
</dbReference>
<evidence type="ECO:0000313" key="3">
    <source>
        <dbReference type="Proteomes" id="UP000297703"/>
    </source>
</evidence>
<reference evidence="2 3" key="2">
    <citation type="submission" date="2019-04" db="EMBL/GenBank/DDBJ databases">
        <title>The genome sequence of big-headed turtle.</title>
        <authorList>
            <person name="Gong S."/>
        </authorList>
    </citation>
    <scope>NUCLEOTIDE SEQUENCE [LARGE SCALE GENOMIC DNA]</scope>
    <source>
        <strain evidence="2">DO16091913</strain>
        <tissue evidence="2">Muscle</tissue>
    </source>
</reference>
<comment type="caution">
    <text evidence="2">The sequence shown here is derived from an EMBL/GenBank/DDBJ whole genome shotgun (WGS) entry which is preliminary data.</text>
</comment>
<keyword evidence="3" id="KW-1185">Reference proteome</keyword>
<protein>
    <submittedName>
        <fullName evidence="2">cAMP-dependent protein kinase catalytic subunit alpha</fullName>
    </submittedName>
</protein>
<keyword evidence="2" id="KW-0808">Transferase</keyword>
<feature type="compositionally biased region" description="Gly residues" evidence="1">
    <location>
        <begin position="1"/>
        <end position="10"/>
    </location>
</feature>
<proteinExistence type="predicted"/>
<accession>A0A4D9DRQ9</accession>
<evidence type="ECO:0000256" key="1">
    <source>
        <dbReference type="SAM" id="MobiDB-lite"/>
    </source>
</evidence>
<reference evidence="2 3" key="1">
    <citation type="submission" date="2019-04" db="EMBL/GenBank/DDBJ databases">
        <title>Draft genome of the big-headed turtle Platysternon megacephalum.</title>
        <authorList>
            <person name="Gong S."/>
        </authorList>
    </citation>
    <scope>NUCLEOTIDE SEQUENCE [LARGE SCALE GENOMIC DNA]</scope>
    <source>
        <strain evidence="2">DO16091913</strain>
        <tissue evidence="2">Muscle</tissue>
    </source>
</reference>
<evidence type="ECO:0000313" key="2">
    <source>
        <dbReference type="EMBL" id="TFJ97512.1"/>
    </source>
</evidence>
<sequence>MAGAGVGNGALGTKSHTGAGEGGGLAGERSRAEAEDRGMEAHVICTPLLWPGKGCLNGVSHAASRDQSCLPPLQGASDSLYRGDRQGLSTVPALLGVLGQGGGAGSVSATAWGCSCVAFQ</sequence>
<feature type="compositionally biased region" description="Basic and acidic residues" evidence="1">
    <location>
        <begin position="28"/>
        <end position="37"/>
    </location>
</feature>
<dbReference type="EMBL" id="QXTE01000485">
    <property type="protein sequence ID" value="TFJ97512.1"/>
    <property type="molecule type" value="Genomic_DNA"/>
</dbReference>
<name>A0A4D9DRQ9_9SAUR</name>
<organism evidence="2 3">
    <name type="scientific">Platysternon megacephalum</name>
    <name type="common">big-headed turtle</name>
    <dbReference type="NCBI Taxonomy" id="55544"/>
    <lineage>
        <taxon>Eukaryota</taxon>
        <taxon>Metazoa</taxon>
        <taxon>Chordata</taxon>
        <taxon>Craniata</taxon>
        <taxon>Vertebrata</taxon>
        <taxon>Euteleostomi</taxon>
        <taxon>Archelosauria</taxon>
        <taxon>Testudinata</taxon>
        <taxon>Testudines</taxon>
        <taxon>Cryptodira</taxon>
        <taxon>Durocryptodira</taxon>
        <taxon>Testudinoidea</taxon>
        <taxon>Platysternidae</taxon>
        <taxon>Platysternon</taxon>
    </lineage>
</organism>
<dbReference type="GO" id="GO:0016301">
    <property type="term" value="F:kinase activity"/>
    <property type="evidence" value="ECO:0007669"/>
    <property type="project" value="UniProtKB-KW"/>
</dbReference>